<keyword evidence="1 2" id="KW-0238">DNA-binding</keyword>
<dbReference type="AlphaFoldDB" id="A0A0G2Z4R7"/>
<dbReference type="PATRIC" id="fig|1330330.3.peg.160"/>
<evidence type="ECO:0000259" key="3">
    <source>
        <dbReference type="PROSITE" id="PS50977"/>
    </source>
</evidence>
<dbReference type="EMBL" id="CP011232">
    <property type="protein sequence ID" value="AKI96605.1"/>
    <property type="molecule type" value="Genomic_DNA"/>
</dbReference>
<dbReference type="PROSITE" id="PS50977">
    <property type="entry name" value="HTH_TETR_2"/>
    <property type="match status" value="2"/>
</dbReference>
<dbReference type="InterPro" id="IPR050624">
    <property type="entry name" value="HTH-type_Tx_Regulator"/>
</dbReference>
<dbReference type="PRINTS" id="PR00455">
    <property type="entry name" value="HTHTETR"/>
</dbReference>
<dbReference type="Gene3D" id="1.10.357.10">
    <property type="entry name" value="Tetracycline Repressor, domain 2"/>
    <property type="match status" value="2"/>
</dbReference>
<reference evidence="4 5" key="1">
    <citation type="submission" date="2015-04" db="EMBL/GenBank/DDBJ databases">
        <title>Complete Genome Sequence of Kosmotoga pacifica SLHLJ1.</title>
        <authorList>
            <person name="Jiang L.J."/>
            <person name="Shao Z.Z."/>
            <person name="Jebbar M."/>
        </authorList>
    </citation>
    <scope>NUCLEOTIDE SEQUENCE [LARGE SCALE GENOMIC DNA]</scope>
    <source>
        <strain evidence="4 5">SLHLJ1</strain>
    </source>
</reference>
<protein>
    <recommendedName>
        <fullName evidence="3">HTH tetR-type domain-containing protein</fullName>
    </recommendedName>
</protein>
<accession>A0A0G2Z4R7</accession>
<dbReference type="InterPro" id="IPR023772">
    <property type="entry name" value="DNA-bd_HTH_TetR-type_CS"/>
</dbReference>
<dbReference type="RefSeq" id="WP_047753740.1">
    <property type="nucleotide sequence ID" value="NZ_CASWEU010000011.1"/>
</dbReference>
<dbReference type="STRING" id="1330330.IX53_00835"/>
<dbReference type="PANTHER" id="PTHR43479">
    <property type="entry name" value="ACREF/ENVCD OPERON REPRESSOR-RELATED"/>
    <property type="match status" value="1"/>
</dbReference>
<evidence type="ECO:0000313" key="4">
    <source>
        <dbReference type="EMBL" id="AKI96605.1"/>
    </source>
</evidence>
<evidence type="ECO:0000256" key="2">
    <source>
        <dbReference type="PROSITE-ProRule" id="PRU00335"/>
    </source>
</evidence>
<gene>
    <name evidence="4" type="ORF">IX53_00835</name>
</gene>
<dbReference type="PROSITE" id="PS01081">
    <property type="entry name" value="HTH_TETR_1"/>
    <property type="match status" value="1"/>
</dbReference>
<dbReference type="PANTHER" id="PTHR43479:SF11">
    <property type="entry name" value="ACREF_ENVCD OPERON REPRESSOR-RELATED"/>
    <property type="match status" value="1"/>
</dbReference>
<feature type="domain" description="HTH tetR-type" evidence="3">
    <location>
        <begin position="202"/>
        <end position="262"/>
    </location>
</feature>
<feature type="DNA-binding region" description="H-T-H motif" evidence="2">
    <location>
        <begin position="225"/>
        <end position="244"/>
    </location>
</feature>
<dbReference type="GO" id="GO:0003677">
    <property type="term" value="F:DNA binding"/>
    <property type="evidence" value="ECO:0007669"/>
    <property type="project" value="UniProtKB-UniRule"/>
</dbReference>
<dbReference type="SUPFAM" id="SSF46689">
    <property type="entry name" value="Homeodomain-like"/>
    <property type="match status" value="2"/>
</dbReference>
<dbReference type="InterPro" id="IPR009057">
    <property type="entry name" value="Homeodomain-like_sf"/>
</dbReference>
<name>A0A0G2Z4R7_9BACT</name>
<dbReference type="Proteomes" id="UP000035159">
    <property type="component" value="Chromosome"/>
</dbReference>
<proteinExistence type="predicted"/>
<dbReference type="OrthoDB" id="9812993at2"/>
<sequence>MSVKTEKTRKALLKAAEDLFSSKGFENTSVAAICRKAGLSNGVFYRHFKNKDDIFTTITNEMMESFQRSMEHVKGKDRRESLRQLYVSAFDTLWKSKKRFRAFHEAEYRLRNVEELVDATYLRAIAKILNKNSREIKPALKWFVIGPLRFSAIYWIIFKDMKVPDEVVNDLLEFTCFGFGVPFELGESVARFSIDRKAGYGADSRSLIMKSAEKLFGEKGYFKASVYEIMSGAGYGQGTFYLYFKSKQELLEEIVIYANRQLRHIMRDASVNLKNRLEKEIRNYRVFLEFMSEHRELYEIVRESEFIVDNLGYRYYEKLLDSYIKALNDSINSGELRSKNAKSLAIFLMGIGHFMGLDLVFRPRYPRDRWEEYLVDLARFIAKGLEV</sequence>
<dbReference type="Pfam" id="PF00440">
    <property type="entry name" value="TetR_N"/>
    <property type="match status" value="2"/>
</dbReference>
<evidence type="ECO:0000256" key="1">
    <source>
        <dbReference type="ARBA" id="ARBA00023125"/>
    </source>
</evidence>
<dbReference type="InterPro" id="IPR001647">
    <property type="entry name" value="HTH_TetR"/>
</dbReference>
<evidence type="ECO:0000313" key="5">
    <source>
        <dbReference type="Proteomes" id="UP000035159"/>
    </source>
</evidence>
<feature type="domain" description="HTH tetR-type" evidence="3">
    <location>
        <begin position="6"/>
        <end position="66"/>
    </location>
</feature>
<dbReference type="KEGG" id="kpf:IX53_00835"/>
<organism evidence="4 5">
    <name type="scientific">Kosmotoga pacifica</name>
    <dbReference type="NCBI Taxonomy" id="1330330"/>
    <lineage>
        <taxon>Bacteria</taxon>
        <taxon>Thermotogati</taxon>
        <taxon>Thermotogota</taxon>
        <taxon>Thermotogae</taxon>
        <taxon>Kosmotogales</taxon>
        <taxon>Kosmotogaceae</taxon>
        <taxon>Kosmotoga</taxon>
    </lineage>
</organism>
<keyword evidence="5" id="KW-1185">Reference proteome</keyword>
<feature type="DNA-binding region" description="H-T-H motif" evidence="2">
    <location>
        <begin position="29"/>
        <end position="48"/>
    </location>
</feature>